<feature type="region of interest" description="Disordered" evidence="6">
    <location>
        <begin position="88"/>
        <end position="108"/>
    </location>
</feature>
<dbReference type="Gene3D" id="2.40.50.1070">
    <property type="match status" value="1"/>
</dbReference>
<protein>
    <submittedName>
        <fullName evidence="7">Class I SAM-dependent RNA methyltransferase</fullName>
        <ecNumber evidence="7">2.1.1.-</ecNumber>
    </submittedName>
</protein>
<dbReference type="Pfam" id="PF05958">
    <property type="entry name" value="tRNA_U5-meth_tr"/>
    <property type="match status" value="1"/>
</dbReference>
<evidence type="ECO:0000256" key="5">
    <source>
        <dbReference type="PROSITE-ProRule" id="PRU10015"/>
    </source>
</evidence>
<keyword evidence="3 4" id="KW-0949">S-adenosyl-L-methionine</keyword>
<keyword evidence="8" id="KW-1185">Reference proteome</keyword>
<dbReference type="SUPFAM" id="SSF53335">
    <property type="entry name" value="S-adenosyl-L-methionine-dependent methyltransferases"/>
    <property type="match status" value="1"/>
</dbReference>
<dbReference type="PANTHER" id="PTHR11061">
    <property type="entry name" value="RNA M5U METHYLTRANSFERASE"/>
    <property type="match status" value="1"/>
</dbReference>
<comment type="caution">
    <text evidence="7">The sequence shown here is derived from an EMBL/GenBank/DDBJ whole genome shotgun (WGS) entry which is preliminary data.</text>
</comment>
<dbReference type="EMBL" id="JBHRTQ010000007">
    <property type="protein sequence ID" value="MFC3174217.1"/>
    <property type="molecule type" value="Genomic_DNA"/>
</dbReference>
<evidence type="ECO:0000256" key="3">
    <source>
        <dbReference type="ARBA" id="ARBA00022691"/>
    </source>
</evidence>
<name>A0ABV7IQJ1_9SPHN</name>
<dbReference type="Proteomes" id="UP001595604">
    <property type="component" value="Unassembled WGS sequence"/>
</dbReference>
<proteinExistence type="inferred from homology"/>
<comment type="similarity">
    <text evidence="4">Belongs to the class I-like SAM-binding methyltransferase superfamily. RNA M5U methyltransferase family.</text>
</comment>
<keyword evidence="2 4" id="KW-0808">Transferase</keyword>
<dbReference type="EC" id="2.1.1.-" evidence="7"/>
<dbReference type="CDD" id="cd02440">
    <property type="entry name" value="AdoMet_MTases"/>
    <property type="match status" value="1"/>
</dbReference>
<dbReference type="GO" id="GO:0008168">
    <property type="term" value="F:methyltransferase activity"/>
    <property type="evidence" value="ECO:0007669"/>
    <property type="project" value="UniProtKB-KW"/>
</dbReference>
<evidence type="ECO:0000256" key="6">
    <source>
        <dbReference type="SAM" id="MobiDB-lite"/>
    </source>
</evidence>
<evidence type="ECO:0000313" key="7">
    <source>
        <dbReference type="EMBL" id="MFC3174217.1"/>
    </source>
</evidence>
<dbReference type="InterPro" id="IPR030390">
    <property type="entry name" value="MeTrfase_TrmA_AS"/>
</dbReference>
<dbReference type="InterPro" id="IPR010280">
    <property type="entry name" value="U5_MeTrfase_fam"/>
</dbReference>
<feature type="binding site" evidence="4">
    <location>
        <position position="259"/>
    </location>
    <ligand>
        <name>S-adenosyl-L-methionine</name>
        <dbReference type="ChEBI" id="CHEBI:59789"/>
    </ligand>
</feature>
<dbReference type="Gene3D" id="3.40.50.150">
    <property type="entry name" value="Vaccinia Virus protein VP39"/>
    <property type="match status" value="1"/>
</dbReference>
<organism evidence="7 8">
    <name type="scientific">Novosphingobium bradum</name>
    <dbReference type="NCBI Taxonomy" id="1737444"/>
    <lineage>
        <taxon>Bacteria</taxon>
        <taxon>Pseudomonadati</taxon>
        <taxon>Pseudomonadota</taxon>
        <taxon>Alphaproteobacteria</taxon>
        <taxon>Sphingomonadales</taxon>
        <taxon>Sphingomonadaceae</taxon>
        <taxon>Novosphingobium</taxon>
    </lineage>
</organism>
<evidence type="ECO:0000256" key="4">
    <source>
        <dbReference type="PROSITE-ProRule" id="PRU01024"/>
    </source>
</evidence>
<feature type="binding site" evidence="4">
    <location>
        <position position="286"/>
    </location>
    <ligand>
        <name>S-adenosyl-L-methionine</name>
        <dbReference type="ChEBI" id="CHEBI:59789"/>
    </ligand>
</feature>
<reference evidence="8" key="1">
    <citation type="journal article" date="2019" name="Int. J. Syst. Evol. Microbiol.">
        <title>The Global Catalogue of Microorganisms (GCM) 10K type strain sequencing project: providing services to taxonomists for standard genome sequencing and annotation.</title>
        <authorList>
            <consortium name="The Broad Institute Genomics Platform"/>
            <consortium name="The Broad Institute Genome Sequencing Center for Infectious Disease"/>
            <person name="Wu L."/>
            <person name="Ma J."/>
        </authorList>
    </citation>
    <scope>NUCLEOTIDE SEQUENCE [LARGE SCALE GENOMIC DNA]</scope>
    <source>
        <strain evidence="8">KCTC 42984</strain>
    </source>
</reference>
<dbReference type="PANTHER" id="PTHR11061:SF49">
    <property type="entry name" value="23S RRNA (URACIL(1939)-C(5))-METHYLTRANSFERASE RLMD"/>
    <property type="match status" value="1"/>
</dbReference>
<keyword evidence="1 4" id="KW-0489">Methyltransferase</keyword>
<feature type="binding site" evidence="4">
    <location>
        <position position="353"/>
    </location>
    <ligand>
        <name>S-adenosyl-L-methionine</name>
        <dbReference type="ChEBI" id="CHEBI:59789"/>
    </ligand>
</feature>
<evidence type="ECO:0000313" key="8">
    <source>
        <dbReference type="Proteomes" id="UP001595604"/>
    </source>
</evidence>
<evidence type="ECO:0000256" key="2">
    <source>
        <dbReference type="ARBA" id="ARBA00022679"/>
    </source>
</evidence>
<gene>
    <name evidence="7" type="ORF">ACFOD9_08135</name>
</gene>
<dbReference type="PROSITE" id="PS01230">
    <property type="entry name" value="TRMA_1"/>
    <property type="match status" value="1"/>
</dbReference>
<dbReference type="PROSITE" id="PS51687">
    <property type="entry name" value="SAM_MT_RNA_M5U"/>
    <property type="match status" value="1"/>
</dbReference>
<dbReference type="RefSeq" id="WP_379509963.1">
    <property type="nucleotide sequence ID" value="NZ_JBHRTQ010000007.1"/>
</dbReference>
<dbReference type="InterPro" id="IPR029063">
    <property type="entry name" value="SAM-dependent_MTases_sf"/>
</dbReference>
<accession>A0ABV7IQJ1</accession>
<feature type="binding site" evidence="4">
    <location>
        <position position="307"/>
    </location>
    <ligand>
        <name>S-adenosyl-L-methionine</name>
        <dbReference type="ChEBI" id="CHEBI:59789"/>
    </ligand>
</feature>
<evidence type="ECO:0000256" key="1">
    <source>
        <dbReference type="ARBA" id="ARBA00022603"/>
    </source>
</evidence>
<feature type="active site" evidence="5">
    <location>
        <position position="379"/>
    </location>
</feature>
<dbReference type="GO" id="GO:0032259">
    <property type="term" value="P:methylation"/>
    <property type="evidence" value="ECO:0007669"/>
    <property type="project" value="UniProtKB-KW"/>
</dbReference>
<feature type="active site" description="Nucleophile" evidence="4">
    <location>
        <position position="379"/>
    </location>
</feature>
<sequence length="422" mass="44603">MPEPEEILRIAAKGDGITASGRFAWGAAPGDLLLPDGTLEWGPHHVAPVCRHFAQCGGCQLQQLDEESLAGFVEARVANASSSQGLGAERFLPPHLSPPGSRRRASLRAESSQGRVVIGYREARSHRVVELAECPVLAPELVAILPHLRKLLIRLGQGAGGGAGKKAAKGRPGGKHAHAKLAADVELTLVDQGVDLGIKGLAAEGLAATELLLDFSRLHGLARLTMDGGYGPETVWEPEPATMTLSGVAVPFPPGAFLQATADGEAALVGAAREWLAGCATVADLFAGLGTFAFALASPEVKVLAVEAARDTHMACKEAAARAQVQVHALHRDLFRNPLLPEELDRFAAVVLDPPRAGAREQVERLAGSTVGRIVYVSCNPSSWSRDAALLVEAGWRLAEVRPVGQFRWSTHVELASLFVRD</sequence>